<gene>
    <name evidence="15" type="primary">ABHD10</name>
    <name evidence="15" type="ORF">SK128_017020</name>
</gene>
<evidence type="ECO:0000256" key="2">
    <source>
        <dbReference type="ARBA" id="ARBA00012423"/>
    </source>
</evidence>
<evidence type="ECO:0000256" key="9">
    <source>
        <dbReference type="ARBA" id="ARBA00042645"/>
    </source>
</evidence>
<dbReference type="Proteomes" id="UP001381693">
    <property type="component" value="Unassembled WGS sequence"/>
</dbReference>
<dbReference type="GO" id="GO:0102390">
    <property type="term" value="F:mycophenolic acid acyl-glucuronide esterase activity"/>
    <property type="evidence" value="ECO:0007669"/>
    <property type="project" value="UniProtKB-EC"/>
</dbReference>
<protein>
    <recommendedName>
        <fullName evidence="7">Palmitoyl-protein thioesterase ABHD10, mitochondrial</fullName>
        <ecNumber evidence="6">3.1.1.93</ecNumber>
        <ecNumber evidence="2">3.1.2.22</ecNumber>
    </recommendedName>
    <alternativeName>
        <fullName evidence="9">Acyl-protein thioesterase ABHD10</fullName>
    </alternativeName>
    <alternativeName>
        <fullName evidence="10">Alpha/beta hydrolase domain-containing protein 10</fullName>
    </alternativeName>
    <alternativeName>
        <fullName evidence="8">Mycophenolic acid acyl-glucuronide esterase, mitochondrial</fullName>
    </alternativeName>
</protein>
<evidence type="ECO:0000256" key="10">
    <source>
        <dbReference type="ARBA" id="ARBA00042704"/>
    </source>
</evidence>
<evidence type="ECO:0000259" key="14">
    <source>
        <dbReference type="Pfam" id="PF12146"/>
    </source>
</evidence>
<evidence type="ECO:0000313" key="16">
    <source>
        <dbReference type="Proteomes" id="UP001381693"/>
    </source>
</evidence>
<keyword evidence="16" id="KW-1185">Reference proteome</keyword>
<feature type="domain" description="Serine aminopeptidase S33" evidence="14">
    <location>
        <begin position="73"/>
        <end position="283"/>
    </location>
</feature>
<evidence type="ECO:0000256" key="5">
    <source>
        <dbReference type="ARBA" id="ARBA00023128"/>
    </source>
</evidence>
<keyword evidence="3 15" id="KW-0378">Hydrolase</keyword>
<evidence type="ECO:0000256" key="8">
    <source>
        <dbReference type="ARBA" id="ARBA00041520"/>
    </source>
</evidence>
<comment type="caution">
    <text evidence="15">The sequence shown here is derived from an EMBL/GenBank/DDBJ whole genome shotgun (WGS) entry which is preliminary data.</text>
</comment>
<comment type="subcellular location">
    <subcellularLocation>
        <location evidence="1">Mitochondrion</location>
    </subcellularLocation>
</comment>
<dbReference type="InterPro" id="IPR022742">
    <property type="entry name" value="Hydrolase_4"/>
</dbReference>
<proteinExistence type="predicted"/>
<sequence length="304" mass="33835">MPSPLQLRIAQEVFKIRSLYSKCNPVMAASNKFHASAADPPTEFLEVKDEQTGSIRKIAYMKSPGPRSPGIIYIPGFMSHKSGIKSATLSQFCLKYGFPYVRYDPSGLGESEGVHVTETLFSMWVQDAKEILLRATDGPQLVVGSSMGGWISCLLAEKHPEKIEKILFIAPGINFHVRYDKVLRSQLDAKSLQKYEEGGVVSLYNPDYGSFPLRRAQFDDMAKLALSLEPGAVNVNCPIRILHGVQDKDVPFKESLELLKALKSTDVRLIYLKDGDHRLASEEKLEVMFDTILDMTSSKSSSNV</sequence>
<reference evidence="15 16" key="1">
    <citation type="submission" date="2023-11" db="EMBL/GenBank/DDBJ databases">
        <title>Halocaridina rubra genome assembly.</title>
        <authorList>
            <person name="Smith C."/>
        </authorList>
    </citation>
    <scope>NUCLEOTIDE SEQUENCE [LARGE SCALE GENOMIC DNA]</scope>
    <source>
        <strain evidence="15">EP-1</strain>
        <tissue evidence="15">Whole</tissue>
    </source>
</reference>
<evidence type="ECO:0000256" key="4">
    <source>
        <dbReference type="ARBA" id="ARBA00022946"/>
    </source>
</evidence>
<keyword evidence="4" id="KW-0809">Transit peptide</keyword>
<dbReference type="SUPFAM" id="SSF53474">
    <property type="entry name" value="alpha/beta-Hydrolases"/>
    <property type="match status" value="1"/>
</dbReference>
<dbReference type="GO" id="GO:0005739">
    <property type="term" value="C:mitochondrion"/>
    <property type="evidence" value="ECO:0007669"/>
    <property type="project" value="UniProtKB-SubCell"/>
</dbReference>
<dbReference type="EC" id="3.1.2.22" evidence="2"/>
<evidence type="ECO:0000256" key="11">
    <source>
        <dbReference type="ARBA" id="ARBA00046047"/>
    </source>
</evidence>
<organism evidence="15 16">
    <name type="scientific">Halocaridina rubra</name>
    <name type="common">Hawaiian red shrimp</name>
    <dbReference type="NCBI Taxonomy" id="373956"/>
    <lineage>
        <taxon>Eukaryota</taxon>
        <taxon>Metazoa</taxon>
        <taxon>Ecdysozoa</taxon>
        <taxon>Arthropoda</taxon>
        <taxon>Crustacea</taxon>
        <taxon>Multicrustacea</taxon>
        <taxon>Malacostraca</taxon>
        <taxon>Eumalacostraca</taxon>
        <taxon>Eucarida</taxon>
        <taxon>Decapoda</taxon>
        <taxon>Pleocyemata</taxon>
        <taxon>Caridea</taxon>
        <taxon>Atyoidea</taxon>
        <taxon>Atyidae</taxon>
        <taxon>Halocaridina</taxon>
    </lineage>
</organism>
<comment type="catalytic activity">
    <reaction evidence="12">
        <text>S-hexadecanoyl-L-cysteinyl-[protein] + H2O = L-cysteinyl-[protein] + hexadecanoate + H(+)</text>
        <dbReference type="Rhea" id="RHEA:19233"/>
        <dbReference type="Rhea" id="RHEA-COMP:10131"/>
        <dbReference type="Rhea" id="RHEA-COMP:11032"/>
        <dbReference type="ChEBI" id="CHEBI:7896"/>
        <dbReference type="ChEBI" id="CHEBI:15377"/>
        <dbReference type="ChEBI" id="CHEBI:15378"/>
        <dbReference type="ChEBI" id="CHEBI:29950"/>
        <dbReference type="ChEBI" id="CHEBI:74151"/>
        <dbReference type="EC" id="3.1.2.22"/>
    </reaction>
    <physiologicalReaction direction="left-to-right" evidence="12">
        <dbReference type="Rhea" id="RHEA:19234"/>
    </physiologicalReaction>
</comment>
<dbReference type="Gene3D" id="3.40.50.1820">
    <property type="entry name" value="alpha/beta hydrolase"/>
    <property type="match status" value="1"/>
</dbReference>
<evidence type="ECO:0000256" key="6">
    <source>
        <dbReference type="ARBA" id="ARBA00039132"/>
    </source>
</evidence>
<comment type="catalytic activity">
    <reaction evidence="13">
        <text>mycophenolic acid O-acyl-beta-D-glucuronide + H2O = mycophenolate + D-glucuronate + H(+)</text>
        <dbReference type="Rhea" id="RHEA:34179"/>
        <dbReference type="ChEBI" id="CHEBI:15377"/>
        <dbReference type="ChEBI" id="CHEBI:15378"/>
        <dbReference type="ChEBI" id="CHEBI:58720"/>
        <dbReference type="ChEBI" id="CHEBI:62932"/>
        <dbReference type="ChEBI" id="CHEBI:66982"/>
        <dbReference type="EC" id="3.1.1.93"/>
    </reaction>
    <physiologicalReaction direction="left-to-right" evidence="13">
        <dbReference type="Rhea" id="RHEA:34180"/>
    </physiologicalReaction>
</comment>
<evidence type="ECO:0000256" key="1">
    <source>
        <dbReference type="ARBA" id="ARBA00004173"/>
    </source>
</evidence>
<evidence type="ECO:0000256" key="7">
    <source>
        <dbReference type="ARBA" id="ARBA00039314"/>
    </source>
</evidence>
<dbReference type="PANTHER" id="PTHR16138">
    <property type="entry name" value="MYCOPHENOLIC ACID ACYL-GLUCURONIDE ESTERASE, MITOCHONDRIAL"/>
    <property type="match status" value="1"/>
</dbReference>
<dbReference type="AlphaFoldDB" id="A0AAN8X1U9"/>
<keyword evidence="5" id="KW-0496">Mitochondrion</keyword>
<dbReference type="PANTHER" id="PTHR16138:SF7">
    <property type="entry name" value="PALMITOYL-PROTEIN THIOESTERASE ABHD10, MITOCHONDRIAL"/>
    <property type="match status" value="1"/>
</dbReference>
<dbReference type="EC" id="3.1.1.93" evidence="6"/>
<dbReference type="EMBL" id="JAXCGZ010009678">
    <property type="protein sequence ID" value="KAK7076410.1"/>
    <property type="molecule type" value="Genomic_DNA"/>
</dbReference>
<name>A0AAN8X1U9_HALRR</name>
<dbReference type="InterPro" id="IPR029058">
    <property type="entry name" value="AB_hydrolase_fold"/>
</dbReference>
<dbReference type="InterPro" id="IPR000073">
    <property type="entry name" value="AB_hydrolase_1"/>
</dbReference>
<dbReference type="Pfam" id="PF12146">
    <property type="entry name" value="Hydrolase_4"/>
    <property type="match status" value="1"/>
</dbReference>
<evidence type="ECO:0000256" key="3">
    <source>
        <dbReference type="ARBA" id="ARBA00022801"/>
    </source>
</evidence>
<dbReference type="InterPro" id="IPR052382">
    <property type="entry name" value="ABHD10_acyl-thioesterase"/>
</dbReference>
<evidence type="ECO:0000256" key="12">
    <source>
        <dbReference type="ARBA" id="ARBA00047409"/>
    </source>
</evidence>
<evidence type="ECO:0000256" key="13">
    <source>
        <dbReference type="ARBA" id="ARBA00047972"/>
    </source>
</evidence>
<accession>A0AAN8X1U9</accession>
<dbReference type="PRINTS" id="PR00111">
    <property type="entry name" value="ABHYDROLASE"/>
</dbReference>
<dbReference type="GO" id="GO:0004553">
    <property type="term" value="F:hydrolase activity, hydrolyzing O-glycosyl compounds"/>
    <property type="evidence" value="ECO:0007669"/>
    <property type="project" value="TreeGrafter"/>
</dbReference>
<comment type="function">
    <text evidence="11">Acts as an acyl-protein thioesterase that hydrolyzes fatty acids from acylated residues in proteins. Regulates the mitochondrial S-depalmitoylation of the nucleophilic active site residue of peroxiredoxin-5/PRDX5, a key antioxidant protein, therefore modulating mitochondrial antioxidant ability. Also catalyzes the deglucuronidation of mycophenolic acid acyl-glucuronide, an active metabolite of the immunosuppressant drug mycophenolate.</text>
</comment>
<evidence type="ECO:0000313" key="15">
    <source>
        <dbReference type="EMBL" id="KAK7076410.1"/>
    </source>
</evidence>
<dbReference type="GO" id="GO:0008474">
    <property type="term" value="F:palmitoyl-(protein) hydrolase activity"/>
    <property type="evidence" value="ECO:0007669"/>
    <property type="project" value="UniProtKB-EC"/>
</dbReference>